<name>F8Q2Y4_SERL3</name>
<proteinExistence type="predicted"/>
<gene>
    <name evidence="1" type="ORF">SERLA73DRAFT_184292</name>
</gene>
<dbReference type="InParanoid" id="F8Q2Y4"/>
<organism evidence="2">
    <name type="scientific">Serpula lacrymans var. lacrymans (strain S7.3)</name>
    <name type="common">Dry rot fungus</name>
    <dbReference type="NCBI Taxonomy" id="936435"/>
    <lineage>
        <taxon>Eukaryota</taxon>
        <taxon>Fungi</taxon>
        <taxon>Dikarya</taxon>
        <taxon>Basidiomycota</taxon>
        <taxon>Agaricomycotina</taxon>
        <taxon>Agaricomycetes</taxon>
        <taxon>Agaricomycetidae</taxon>
        <taxon>Boletales</taxon>
        <taxon>Coniophorineae</taxon>
        <taxon>Serpulaceae</taxon>
        <taxon>Serpula</taxon>
    </lineage>
</organism>
<dbReference type="Proteomes" id="UP000008063">
    <property type="component" value="Unassembled WGS sequence"/>
</dbReference>
<sequence>MSLNCDCIIHPNDVQNHNIVVPIVETGGRRNFTRALCEIWKIHIHCYSLQLSSEQRGRL</sequence>
<protein>
    <submittedName>
        <fullName evidence="1">Uncharacterized protein</fullName>
    </submittedName>
</protein>
<evidence type="ECO:0000313" key="2">
    <source>
        <dbReference type="Proteomes" id="UP000008063"/>
    </source>
</evidence>
<reference evidence="2" key="1">
    <citation type="journal article" date="2011" name="Science">
        <title>The plant cell wall-decomposing machinery underlies the functional diversity of forest fungi.</title>
        <authorList>
            <person name="Eastwood D.C."/>
            <person name="Floudas D."/>
            <person name="Binder M."/>
            <person name="Majcherczyk A."/>
            <person name="Schneider P."/>
            <person name="Aerts A."/>
            <person name="Asiegbu F.O."/>
            <person name="Baker S.E."/>
            <person name="Barry K."/>
            <person name="Bendiksby M."/>
            <person name="Blumentritt M."/>
            <person name="Coutinho P.M."/>
            <person name="Cullen D."/>
            <person name="de Vries R.P."/>
            <person name="Gathman A."/>
            <person name="Goodell B."/>
            <person name="Henrissat B."/>
            <person name="Ihrmark K."/>
            <person name="Kauserud H."/>
            <person name="Kohler A."/>
            <person name="LaButti K."/>
            <person name="Lapidus A."/>
            <person name="Lavin J.L."/>
            <person name="Lee Y.-H."/>
            <person name="Lindquist E."/>
            <person name="Lilly W."/>
            <person name="Lucas S."/>
            <person name="Morin E."/>
            <person name="Murat C."/>
            <person name="Oguiza J.A."/>
            <person name="Park J."/>
            <person name="Pisabarro A.G."/>
            <person name="Riley R."/>
            <person name="Rosling A."/>
            <person name="Salamov A."/>
            <person name="Schmidt O."/>
            <person name="Schmutz J."/>
            <person name="Skrede I."/>
            <person name="Stenlid J."/>
            <person name="Wiebenga A."/>
            <person name="Xie X."/>
            <person name="Kuees U."/>
            <person name="Hibbett D.S."/>
            <person name="Hoffmeister D."/>
            <person name="Hoegberg N."/>
            <person name="Martin F."/>
            <person name="Grigoriev I.V."/>
            <person name="Watkinson S.C."/>
        </authorList>
    </citation>
    <scope>NUCLEOTIDE SEQUENCE [LARGE SCALE GENOMIC DNA]</scope>
    <source>
        <strain evidence="2">strain S7.3</strain>
    </source>
</reference>
<dbReference type="AlphaFoldDB" id="F8Q2Y4"/>
<keyword evidence="2" id="KW-1185">Reference proteome</keyword>
<dbReference type="HOGENOM" id="CLU_2962319_0_0_1"/>
<dbReference type="EMBL" id="GL945482">
    <property type="protein sequence ID" value="EGN97545.1"/>
    <property type="molecule type" value="Genomic_DNA"/>
</dbReference>
<accession>F8Q2Y4</accession>
<evidence type="ECO:0000313" key="1">
    <source>
        <dbReference type="EMBL" id="EGN97545.1"/>
    </source>
</evidence>